<dbReference type="InterPro" id="IPR046541">
    <property type="entry name" value="DUF6606"/>
</dbReference>
<reference evidence="10" key="1">
    <citation type="journal article" date="2020" name="New Phytol.">
        <title>Comparative genomics reveals dynamic genome evolution in host specialist ectomycorrhizal fungi.</title>
        <authorList>
            <person name="Lofgren L.A."/>
            <person name="Nguyen N.H."/>
            <person name="Vilgalys R."/>
            <person name="Ruytinx J."/>
            <person name="Liao H.L."/>
            <person name="Branco S."/>
            <person name="Kuo A."/>
            <person name="LaButti K."/>
            <person name="Lipzen A."/>
            <person name="Andreopoulos W."/>
            <person name="Pangilinan J."/>
            <person name="Riley R."/>
            <person name="Hundley H."/>
            <person name="Na H."/>
            <person name="Barry K."/>
            <person name="Grigoriev I.V."/>
            <person name="Stajich J.E."/>
            <person name="Kennedy P.G."/>
        </authorList>
    </citation>
    <scope>NUCLEOTIDE SEQUENCE</scope>
    <source>
        <strain evidence="10">S12</strain>
    </source>
</reference>
<dbReference type="InterPro" id="IPR022105">
    <property type="entry name" value="DUF3645"/>
</dbReference>
<evidence type="ECO:0000256" key="5">
    <source>
        <dbReference type="ARBA" id="ARBA00022801"/>
    </source>
</evidence>
<accession>A0A9P7DKG5</accession>
<evidence type="ECO:0000259" key="8">
    <source>
        <dbReference type="Pfam" id="PF12359"/>
    </source>
</evidence>
<feature type="domain" description="DUF6606" evidence="9">
    <location>
        <begin position="22"/>
        <end position="285"/>
    </location>
</feature>
<keyword evidence="5" id="KW-0378">Hydrolase</keyword>
<dbReference type="InterPro" id="IPR051346">
    <property type="entry name" value="OTU_Deubiquitinase"/>
</dbReference>
<protein>
    <recommendedName>
        <fullName evidence="2">ubiquitinyl hydrolase 1</fullName>
        <ecNumber evidence="2">3.4.19.12</ecNumber>
    </recommendedName>
</protein>
<evidence type="ECO:0000256" key="6">
    <source>
        <dbReference type="ARBA" id="ARBA00022807"/>
    </source>
</evidence>
<dbReference type="Pfam" id="PF20255">
    <property type="entry name" value="DUF6606"/>
    <property type="match status" value="1"/>
</dbReference>
<dbReference type="SUPFAM" id="SSF52540">
    <property type="entry name" value="P-loop containing nucleoside triphosphate hydrolases"/>
    <property type="match status" value="1"/>
</dbReference>
<evidence type="ECO:0000256" key="4">
    <source>
        <dbReference type="ARBA" id="ARBA00022786"/>
    </source>
</evidence>
<dbReference type="InterPro" id="IPR022099">
    <property type="entry name" value="DUF3638"/>
</dbReference>
<keyword evidence="4" id="KW-0833">Ubl conjugation pathway</keyword>
<keyword evidence="11" id="KW-1185">Reference proteome</keyword>
<dbReference type="GO" id="GO:0006508">
    <property type="term" value="P:proteolysis"/>
    <property type="evidence" value="ECO:0007669"/>
    <property type="project" value="UniProtKB-KW"/>
</dbReference>
<comment type="catalytic activity">
    <reaction evidence="1">
        <text>Thiol-dependent hydrolysis of ester, thioester, amide, peptide and isopeptide bonds formed by the C-terminal Gly of ubiquitin (a 76-residue protein attached to proteins as an intracellular targeting signal).</text>
        <dbReference type="EC" id="3.4.19.12"/>
    </reaction>
</comment>
<dbReference type="EMBL" id="JABBWE010000017">
    <property type="protein sequence ID" value="KAG1797021.1"/>
    <property type="molecule type" value="Genomic_DNA"/>
</dbReference>
<dbReference type="GO" id="GO:0004843">
    <property type="term" value="F:cysteine-type deubiquitinase activity"/>
    <property type="evidence" value="ECO:0007669"/>
    <property type="project" value="UniProtKB-EC"/>
</dbReference>
<gene>
    <name evidence="10" type="ORF">HD556DRAFT_1233740</name>
</gene>
<proteinExistence type="predicted"/>
<evidence type="ECO:0000313" key="10">
    <source>
        <dbReference type="EMBL" id="KAG1797021.1"/>
    </source>
</evidence>
<evidence type="ECO:0000256" key="2">
    <source>
        <dbReference type="ARBA" id="ARBA00012759"/>
    </source>
</evidence>
<feature type="domain" description="DUF3638" evidence="7">
    <location>
        <begin position="2019"/>
        <end position="2245"/>
    </location>
</feature>
<dbReference type="EC" id="3.4.19.12" evidence="2"/>
<name>A0A9P7DKG5_9AGAM</name>
<evidence type="ECO:0000259" key="7">
    <source>
        <dbReference type="Pfam" id="PF12340"/>
    </source>
</evidence>
<sequence>MSQYSTVNHLSKSEDQPSLEYIINHVFLPLKLPQGSDQSLENDLSLSWAVFDAAITFSNQLPSNKLPLWTSSVKMLRNLKDSIKFSVMSAKEVKSQINAMDTKDVLVYMIRAQNAAVVIRRLESETIFESFEVSPDPTAVMGAKGKLICSYPGPAITVPDMNIDNATFPAELANFLVHMDQDVLDAAATRKKAKSIVLEERDTTHPRYITELLTGILRGLGSIADVPRIRKRIGDDVLWDSAKLPWRRSPLWLVIRVALQTTLERSALGRTTYKSFMLFFMARVTTLALDRDLSNDILHFMSAKIARRLFKLGSSSSLELSQMVSKVTGDVRSVLEERWGSVQNAQRTSPLWAPESLRILRDTHLSLNTSREYIFQALQNQHSSSKTTSFNPSHHTRGTIDNFLDAEASFLTAAYTAEPYLALADFEIAIRSGIDDWVTRVPLRSIDSACISIEACASAYSSRALKDYKGNPENLSIMLLTLFELWVAMDRIVVGQIPLLAEYSPEIPLTLWECLLIRQASALDRLNALHAYLKARHCQASSHLSAFSFTRDDKSFASRYFSQSSKLQSLKVCIEVDGQKQREKKLTELRTLNKRYCDLETRTGNLAHKYTVNSRGRDCHKKKHCERCRVEKEMQSMTITVHEWPLPEREQEAIVVVFELACPITFDMWRSMTFHIFVDICAPETISSTCPFMTLPKYDALKQYRTCHARQRLTLASDAKPFSKSHYSNTHIPAVDTKVCVNNGLQLRPFDTTTDAWVTDVLLRCDATKLCTFLLPKGPYNGMQQYLEGTSHTSNEVMSNQVGCHKDMTIHEFIAFGALRSGPRLQWMNVLRELRARTLNFRREEVHLLLTQAISQVGPFSSHDGLIWHEELNSMPFLIALLGELDDLMASVERNWLEAITIDTIVMLVCRVLSSTQEQSVKNRGHALLRRIRTAAFTLLTQLSEKMQASNDETVSRDLQGRVRDMAVTCRSTFNVDGDASLLLTSNDDIKVFVYCAVMIYDNTPSQLDSLPQHSKLLLERDKRCCHALEPIIRQYAEFHREGLDCAMAKIWGSYRPGIPWRALATPNSRWLMAQTAPSNSQLPQDVHINLISGCLLVDGKQLGRLPSIIVQHHTYQSIFGDQVLDIVPADICGMEYATRGNFCDHQVSFALHDSNDLIIRAKHIKGDSPILQLIPSHKFVNDLPTTLVAEHTHWLNLRTSEIEIRPADNAWKSSSDNWVLRFAVSGSSTAQNSSGATLVDIRSQTWDMISKRLRPLEDACFIMVTYNKASCECSTPSLKANLPRYGLEFFIDEDGELQCRNMRNMVVDIIQSSGTMLGLVNQLILRPKLQVLDENPRTVIIPDGRISFSANGHHARVTIASEGTRVTYQLYRIDTDLQCLTGNVGLTSKLYQALLHAVTSGCLPDPLTGRTGTEEALHLLHSAACRSFMKLRSRDADLLREISSLSTMRVWYPTHLQKMQTISWSCLAPLAQHHGFHPAAKSIMDYGLKLSTFSEGSANLRVAFELPQFTDHLLERASVRASTIYPDEFSLPLPLGDTDVFYASRHIPDNVAEARAFQTAFMVHQPPSRLPVQQNLLSLLIQWQNVHGIGEAFSLQYSKDWLQPTFSDVFLSAYDHCRRATRKDTYRLVFTLTSVAYSLLDDDALVPTLLAFATVPEIRSLGGPPKFTSYDLSDGFMLSDTRLDNIINSCSKDYENSQERHLPAMPGEDEKTLGQRRYSAFEDKCRSEKQVILSKVRGAWPCENPPALSTLEVKCYNLNELAGKLSPVFCSCWRNRHLKLHLDGLQGTLKQLYTPKPPSKLPSQYRLDSHLESSDVASPASSVDAQYLFNRDPPVTGMYGSSQALPDAIGRGLVSPDSRVTVRLQRLINDFRARGSDKFRRKYADDLDQSMSIYSDEKIVAPPDSTPYTMELLLEYHSLHSLQFQVSLASISHALSPSSAAENTLYDAGLWPRVTPNFLFTRMASAAGNSLGKAWRATLVQLSQILLQLQHSRRLLVFAAKKNWVEFFKELESERCEGFDPELYSDWLLIQIESQFLARPVQVKVALEMMSPSTGRNTSLQLNMGEGKSYVIVPLAAAALSDGHKLIRVIVLKSLSSQMFQLLVERLSGLAQRRIFYVPFSRALSINPSKVQMYRDLMQECMDTKGILVVQQDHILSFQLMAVDRQLSNRTKPADDILRAQILRTQLWLDNHTRDILDESDEILHVRYQLVYTVGLQTSLQGHPERWTTTQQVLSLVAKHAARLMSDFPSRSEVSIREHGGFPFIRILHPTAGNTLVQWIAEDVVNGALENINFDQAPLHVKEAVCRFIATENISSTCVSVVEDRYKHTTVWPGLLVLRGLLACGILVYALKERRWRVDYGLAPKRTMLAVPFRAKDMPSLRAEFGHPDVAVTLTCLSYYYGGLTLQQLILCFELLLKQDNPTLEYESWVLGLQSVPDSLCHLSGINTESAEQLPELQRLFEFHKAVIDFYLSRVVFPKEAKAFPSKLTCSGWDLAQEKRHLTTGFSGTNDNRYLLPSSIVQHDLDYQRSTNARVLAFLLRPENNCYRPIPPGQKVQHFIETLIAQTPEVRVLLDVGAQMLELKNQELAEAWLRAKRDAQAAVFVNDDDEIVVISQDGTIEPLVSSPFAQQLDQCVIYLDDAHTRGTDVKLPSGFRAAVTLGPKVTKDRLTQGCMRMRKLGNGHSVMFFAPTEVDRSIRLATQKADTDRVDVTDILHWSMLETCLDIQMRAFHWVQQGSDFNARHSAWTQFSRAPTTSSSTLKTAWLQPEERSLEDMYAPRSPSQVSHVCDADIRSKCEELGVLTGPERSMDEEQEREVIHEVERERQVQRPPKVQPATQELHAHVRHFVKTGRILKRSPAFIPALSSLVNTTAEFHEGDRWAHNVLVTRDFARTVGTILTTQKADEYLRPVNWIVLSDVGVLVVMSPNEVDALLPDIRNSNAVQLCVYTPRTTKTMKACDDLQLYHVPSTPHLTPAEPLICQLNLFAGQLYFSSYEMYLRTCNFLGLNAPDLGDEDLIADSDGFIREENRSSARALCLFKQSQLPPLKRLFGMRRKGMGYLPTHLGKIFNGRILTEGDFLE</sequence>
<dbReference type="RefSeq" id="XP_041162292.1">
    <property type="nucleotide sequence ID" value="XM_041297619.1"/>
</dbReference>
<dbReference type="OrthoDB" id="3182339at2759"/>
<feature type="domain" description="DUF3645" evidence="8">
    <location>
        <begin position="2365"/>
        <end position="2396"/>
    </location>
</feature>
<keyword evidence="6" id="KW-0788">Thiol protease</keyword>
<evidence type="ECO:0000259" key="9">
    <source>
        <dbReference type="Pfam" id="PF20255"/>
    </source>
</evidence>
<evidence type="ECO:0000313" key="11">
    <source>
        <dbReference type="Proteomes" id="UP000719766"/>
    </source>
</evidence>
<dbReference type="Pfam" id="PF12359">
    <property type="entry name" value="DUF3645"/>
    <property type="match status" value="1"/>
</dbReference>
<keyword evidence="3" id="KW-0645">Protease</keyword>
<dbReference type="PANTHER" id="PTHR13367:SF34">
    <property type="match status" value="1"/>
</dbReference>
<dbReference type="InterPro" id="IPR027417">
    <property type="entry name" value="P-loop_NTPase"/>
</dbReference>
<dbReference type="Proteomes" id="UP000719766">
    <property type="component" value="Unassembled WGS sequence"/>
</dbReference>
<dbReference type="Pfam" id="PF12340">
    <property type="entry name" value="DUF3638"/>
    <property type="match status" value="1"/>
</dbReference>
<evidence type="ECO:0000256" key="1">
    <source>
        <dbReference type="ARBA" id="ARBA00000707"/>
    </source>
</evidence>
<evidence type="ECO:0000256" key="3">
    <source>
        <dbReference type="ARBA" id="ARBA00022670"/>
    </source>
</evidence>
<dbReference type="GeneID" id="64591383"/>
<dbReference type="PANTHER" id="PTHR13367">
    <property type="entry name" value="UBIQUITIN THIOESTERASE"/>
    <property type="match status" value="1"/>
</dbReference>
<organism evidence="10 11">
    <name type="scientific">Suillus plorans</name>
    <dbReference type="NCBI Taxonomy" id="116603"/>
    <lineage>
        <taxon>Eukaryota</taxon>
        <taxon>Fungi</taxon>
        <taxon>Dikarya</taxon>
        <taxon>Basidiomycota</taxon>
        <taxon>Agaricomycotina</taxon>
        <taxon>Agaricomycetes</taxon>
        <taxon>Agaricomycetidae</taxon>
        <taxon>Boletales</taxon>
        <taxon>Suillineae</taxon>
        <taxon>Suillaceae</taxon>
        <taxon>Suillus</taxon>
    </lineage>
</organism>
<comment type="caution">
    <text evidence="10">The sequence shown here is derived from an EMBL/GenBank/DDBJ whole genome shotgun (WGS) entry which is preliminary data.</text>
</comment>